<sequence length="145" mass="16214">MNATLDLPRGKGFWVLGILALLWNLIGVAMFFLQLNMSPEQVALMPEADQTIYNALPQWLYVVFGIAVFGGVLGAIGLLMQKRWAVTMFFVSLLAILAQTVGMFTSTPAWDLKGISTLFMPVILILIALYLWWYSQKAAVRGWLN</sequence>
<name>A0A1T5JXJ0_9GAMM</name>
<gene>
    <name evidence="2" type="ORF">SAMN06296058_1156</name>
</gene>
<reference evidence="2 3" key="1">
    <citation type="submission" date="2017-02" db="EMBL/GenBank/DDBJ databases">
        <authorList>
            <person name="Peterson S.W."/>
        </authorList>
    </citation>
    <scope>NUCLEOTIDE SEQUENCE [LARGE SCALE GENOMIC DNA]</scope>
    <source>
        <strain evidence="2 3">P15</strain>
    </source>
</reference>
<feature type="transmembrane region" description="Helical" evidence="1">
    <location>
        <begin position="12"/>
        <end position="35"/>
    </location>
</feature>
<dbReference type="EMBL" id="FUZV01000001">
    <property type="protein sequence ID" value="SKC55918.1"/>
    <property type="molecule type" value="Genomic_DNA"/>
</dbReference>
<feature type="transmembrane region" description="Helical" evidence="1">
    <location>
        <begin position="86"/>
        <end position="106"/>
    </location>
</feature>
<organism evidence="2 3">
    <name type="scientific">Pseudoxanthomonas indica</name>
    <dbReference type="NCBI Taxonomy" id="428993"/>
    <lineage>
        <taxon>Bacteria</taxon>
        <taxon>Pseudomonadati</taxon>
        <taxon>Pseudomonadota</taxon>
        <taxon>Gammaproteobacteria</taxon>
        <taxon>Lysobacterales</taxon>
        <taxon>Lysobacteraceae</taxon>
        <taxon>Pseudoxanthomonas</taxon>
    </lineage>
</organism>
<keyword evidence="1" id="KW-1133">Transmembrane helix</keyword>
<proteinExistence type="predicted"/>
<evidence type="ECO:0000313" key="2">
    <source>
        <dbReference type="EMBL" id="SKC55918.1"/>
    </source>
</evidence>
<accession>A0A1T5JXJ0</accession>
<dbReference type="OrthoDB" id="1143964at2"/>
<keyword evidence="1" id="KW-0812">Transmembrane</keyword>
<dbReference type="Proteomes" id="UP000190341">
    <property type="component" value="Unassembled WGS sequence"/>
</dbReference>
<feature type="transmembrane region" description="Helical" evidence="1">
    <location>
        <begin position="112"/>
        <end position="133"/>
    </location>
</feature>
<protein>
    <recommendedName>
        <fullName evidence="4">Sugar transporter</fullName>
    </recommendedName>
</protein>
<feature type="transmembrane region" description="Helical" evidence="1">
    <location>
        <begin position="59"/>
        <end position="79"/>
    </location>
</feature>
<evidence type="ECO:0000256" key="1">
    <source>
        <dbReference type="SAM" id="Phobius"/>
    </source>
</evidence>
<dbReference type="STRING" id="428993.SAMN06296058_1156"/>
<evidence type="ECO:0008006" key="4">
    <source>
        <dbReference type="Google" id="ProtNLM"/>
    </source>
</evidence>
<keyword evidence="1" id="KW-0472">Membrane</keyword>
<keyword evidence="3" id="KW-1185">Reference proteome</keyword>
<dbReference type="RefSeq" id="WP_079723486.1">
    <property type="nucleotide sequence ID" value="NZ_BMCL01000002.1"/>
</dbReference>
<dbReference type="AlphaFoldDB" id="A0A1T5JXJ0"/>
<evidence type="ECO:0000313" key="3">
    <source>
        <dbReference type="Proteomes" id="UP000190341"/>
    </source>
</evidence>